<keyword evidence="12" id="KW-1185">Reference proteome</keyword>
<evidence type="ECO:0000256" key="1">
    <source>
        <dbReference type="ARBA" id="ARBA00005755"/>
    </source>
</evidence>
<dbReference type="InterPro" id="IPR023211">
    <property type="entry name" value="DNA_pol_palm_dom_sf"/>
</dbReference>
<evidence type="ECO:0000256" key="6">
    <source>
        <dbReference type="ARBA" id="ARBA00022932"/>
    </source>
</evidence>
<accession>A0A0L0CPL7</accession>
<dbReference type="PRINTS" id="PR00106">
    <property type="entry name" value="DNAPOLB"/>
</dbReference>
<dbReference type="GO" id="GO:0042575">
    <property type="term" value="C:DNA polymerase complex"/>
    <property type="evidence" value="ECO:0007669"/>
    <property type="project" value="UniProtKB-ARBA"/>
</dbReference>
<dbReference type="SUPFAM" id="SSF53098">
    <property type="entry name" value="Ribonuclease H-like"/>
    <property type="match status" value="1"/>
</dbReference>
<name>A0A0L0CPL7_LUCCU</name>
<dbReference type="Proteomes" id="UP000037069">
    <property type="component" value="Unassembled WGS sequence"/>
</dbReference>
<evidence type="ECO:0000256" key="8">
    <source>
        <dbReference type="ARBA" id="ARBA00049244"/>
    </source>
</evidence>
<dbReference type="PANTHER" id="PTHR33568">
    <property type="entry name" value="DNA POLYMERASE"/>
    <property type="match status" value="1"/>
</dbReference>
<dbReference type="AlphaFoldDB" id="A0A0L0CPL7"/>
<dbReference type="InterPro" id="IPR004868">
    <property type="entry name" value="DNA-dir_DNA_pol_B_mt/vir"/>
</dbReference>
<dbReference type="InterPro" id="IPR006172">
    <property type="entry name" value="DNA-dir_DNA_pol_B"/>
</dbReference>
<comment type="caution">
    <text evidence="11">The sequence shown here is derived from an EMBL/GenBank/DDBJ whole genome shotgun (WGS) entry which is preliminary data.</text>
</comment>
<dbReference type="PANTHER" id="PTHR33568:SF3">
    <property type="entry name" value="DNA-DIRECTED DNA POLYMERASE"/>
    <property type="match status" value="1"/>
</dbReference>
<dbReference type="Gene3D" id="4.10.80.20">
    <property type="entry name" value="DNA polymerase, domain 5"/>
    <property type="match status" value="1"/>
</dbReference>
<organism evidence="11 12">
    <name type="scientific">Lucilia cuprina</name>
    <name type="common">Green bottle fly</name>
    <name type="synonym">Australian sheep blowfly</name>
    <dbReference type="NCBI Taxonomy" id="7375"/>
    <lineage>
        <taxon>Eukaryota</taxon>
        <taxon>Metazoa</taxon>
        <taxon>Ecdysozoa</taxon>
        <taxon>Arthropoda</taxon>
        <taxon>Hexapoda</taxon>
        <taxon>Insecta</taxon>
        <taxon>Pterygota</taxon>
        <taxon>Neoptera</taxon>
        <taxon>Endopterygota</taxon>
        <taxon>Diptera</taxon>
        <taxon>Brachycera</taxon>
        <taxon>Muscomorpha</taxon>
        <taxon>Oestroidea</taxon>
        <taxon>Calliphoridae</taxon>
        <taxon>Luciliinae</taxon>
        <taxon>Lucilia</taxon>
    </lineage>
</organism>
<dbReference type="InterPro" id="IPR036397">
    <property type="entry name" value="RNaseH_sf"/>
</dbReference>
<dbReference type="InterPro" id="IPR043502">
    <property type="entry name" value="DNA/RNA_pol_sf"/>
</dbReference>
<dbReference type="Gene3D" id="1.10.287.690">
    <property type="entry name" value="Helix hairpin bin"/>
    <property type="match status" value="1"/>
</dbReference>
<dbReference type="Pfam" id="PF03175">
    <property type="entry name" value="DNA_pol_B_2"/>
    <property type="match status" value="2"/>
</dbReference>
<evidence type="ECO:0000256" key="7">
    <source>
        <dbReference type="ARBA" id="ARBA00023125"/>
    </source>
</evidence>
<dbReference type="Gene3D" id="3.90.1600.10">
    <property type="entry name" value="Palm domain of DNA polymerase"/>
    <property type="match status" value="1"/>
</dbReference>
<dbReference type="Gene3D" id="3.30.420.10">
    <property type="entry name" value="Ribonuclease H-like superfamily/Ribonuclease H"/>
    <property type="match status" value="1"/>
</dbReference>
<proteinExistence type="inferred from homology"/>
<keyword evidence="9" id="KW-0175">Coiled coil</keyword>
<dbReference type="GO" id="GO:0003677">
    <property type="term" value="F:DNA binding"/>
    <property type="evidence" value="ECO:0007669"/>
    <property type="project" value="UniProtKB-KW"/>
</dbReference>
<keyword evidence="3" id="KW-0808">Transferase</keyword>
<comment type="catalytic activity">
    <reaction evidence="8">
        <text>DNA(n) + a 2'-deoxyribonucleoside 5'-triphosphate = DNA(n+1) + diphosphate</text>
        <dbReference type="Rhea" id="RHEA:22508"/>
        <dbReference type="Rhea" id="RHEA-COMP:17339"/>
        <dbReference type="Rhea" id="RHEA-COMP:17340"/>
        <dbReference type="ChEBI" id="CHEBI:33019"/>
        <dbReference type="ChEBI" id="CHEBI:61560"/>
        <dbReference type="ChEBI" id="CHEBI:173112"/>
        <dbReference type="EC" id="2.7.7.7"/>
    </reaction>
</comment>
<evidence type="ECO:0000313" key="12">
    <source>
        <dbReference type="Proteomes" id="UP000037069"/>
    </source>
</evidence>
<protein>
    <recommendedName>
        <fullName evidence="2">DNA-directed DNA polymerase</fullName>
        <ecNumber evidence="2">2.7.7.7</ecNumber>
    </recommendedName>
</protein>
<feature type="domain" description="DNA-directed DNA polymerase family B mitochondria/virus" evidence="10">
    <location>
        <begin position="564"/>
        <end position="855"/>
    </location>
</feature>
<dbReference type="EMBL" id="JRES01000101">
    <property type="protein sequence ID" value="KNC34117.1"/>
    <property type="molecule type" value="Genomic_DNA"/>
</dbReference>
<dbReference type="GO" id="GO:0000166">
    <property type="term" value="F:nucleotide binding"/>
    <property type="evidence" value="ECO:0007669"/>
    <property type="project" value="InterPro"/>
</dbReference>
<evidence type="ECO:0000256" key="3">
    <source>
        <dbReference type="ARBA" id="ARBA00022679"/>
    </source>
</evidence>
<dbReference type="GO" id="GO:0003887">
    <property type="term" value="F:DNA-directed DNA polymerase activity"/>
    <property type="evidence" value="ECO:0007669"/>
    <property type="project" value="UniProtKB-KW"/>
</dbReference>
<evidence type="ECO:0000256" key="9">
    <source>
        <dbReference type="SAM" id="Coils"/>
    </source>
</evidence>
<evidence type="ECO:0000256" key="4">
    <source>
        <dbReference type="ARBA" id="ARBA00022695"/>
    </source>
</evidence>
<dbReference type="InterPro" id="IPR012337">
    <property type="entry name" value="RNaseH-like_sf"/>
</dbReference>
<reference evidence="11 12" key="1">
    <citation type="journal article" date="2015" name="Nat. Commun.">
        <title>Lucilia cuprina genome unlocks parasitic fly biology to underpin future interventions.</title>
        <authorList>
            <person name="Anstead C.A."/>
            <person name="Korhonen P.K."/>
            <person name="Young N.D."/>
            <person name="Hall R.S."/>
            <person name="Jex A.R."/>
            <person name="Murali S.C."/>
            <person name="Hughes D.S."/>
            <person name="Lee S.F."/>
            <person name="Perry T."/>
            <person name="Stroehlein A.J."/>
            <person name="Ansell B.R."/>
            <person name="Breugelmans B."/>
            <person name="Hofmann A."/>
            <person name="Qu J."/>
            <person name="Dugan S."/>
            <person name="Lee S.L."/>
            <person name="Chao H."/>
            <person name="Dinh H."/>
            <person name="Han Y."/>
            <person name="Doddapaneni H.V."/>
            <person name="Worley K.C."/>
            <person name="Muzny D.M."/>
            <person name="Ioannidis P."/>
            <person name="Waterhouse R.M."/>
            <person name="Zdobnov E.M."/>
            <person name="James P.J."/>
            <person name="Bagnall N.H."/>
            <person name="Kotze A.C."/>
            <person name="Gibbs R.A."/>
            <person name="Richards S."/>
            <person name="Batterham P."/>
            <person name="Gasser R.B."/>
        </authorList>
    </citation>
    <scope>NUCLEOTIDE SEQUENCE [LARGE SCALE GENOMIC DNA]</scope>
    <source>
        <strain evidence="11 12">LS</strain>
        <tissue evidence="11">Full body</tissue>
    </source>
</reference>
<feature type="coiled-coil region" evidence="9">
    <location>
        <begin position="259"/>
        <end position="300"/>
    </location>
</feature>
<keyword evidence="7" id="KW-0238">DNA-binding</keyword>
<dbReference type="EC" id="2.7.7.7" evidence="2"/>
<dbReference type="Gene3D" id="3.30.1770.10">
    <property type="entry name" value="TPR 1 domain of DNA polymerase"/>
    <property type="match status" value="1"/>
</dbReference>
<dbReference type="SUPFAM" id="SSF56672">
    <property type="entry name" value="DNA/RNA polymerases"/>
    <property type="match status" value="1"/>
</dbReference>
<evidence type="ECO:0000259" key="10">
    <source>
        <dbReference type="Pfam" id="PF03175"/>
    </source>
</evidence>
<keyword evidence="5" id="KW-0235">DNA replication</keyword>
<dbReference type="GO" id="GO:0006260">
    <property type="term" value="P:DNA replication"/>
    <property type="evidence" value="ECO:0007669"/>
    <property type="project" value="UniProtKB-KW"/>
</dbReference>
<comment type="similarity">
    <text evidence="1">Belongs to the DNA polymerase type-B family.</text>
</comment>
<keyword evidence="6" id="KW-0239">DNA-directed DNA polymerase</keyword>
<keyword evidence="4" id="KW-0548">Nucleotidyltransferase</keyword>
<gene>
    <name evidence="11" type="ORF">FF38_13456</name>
</gene>
<evidence type="ECO:0000256" key="5">
    <source>
        <dbReference type="ARBA" id="ARBA00022705"/>
    </source>
</evidence>
<evidence type="ECO:0000313" key="11">
    <source>
        <dbReference type="EMBL" id="KNC34117.1"/>
    </source>
</evidence>
<evidence type="ECO:0000256" key="2">
    <source>
        <dbReference type="ARBA" id="ARBA00012417"/>
    </source>
</evidence>
<sequence length="890" mass="102456">MNTKLKLITKALNKVRDMKPTYNNVTITVKSNAEEKEYKFFGKIIMKITKKVKLHIVTALINDEQGNVIANPSQPFTRASLAEKAQDVLKSFGIDSTVEEEIKIMAKDIKTPELDNKAVFNALANAVHIFAFKEEETPFKILKIVATDEHLKAVVMTEDGEIKGLFTDSASATSALKEVEAVFGKDQPFILMRIRKTAKAISTANISKMPLSKLSNLERKLKTAQNKVKFERQKTNLLKKASENNIKINPSTIRGAVSLQKARAKVNNAVRRERNFEQKLDGFVKRVREYNRQLKKSENSKRIALRPRNLKELRKYEKGLDQLEKGDLKKAKKHLGLKPLDDIRKETVRRDVREAKAVKGYTYKDRVFYQKSVQEAYHSALPELADLLIRGGESLVLELQAQGFTLIEYSDSFRADREGFEPDSYESFMASVIEWIFKRPKGSVFFAHNLKYDISFILAYLFKFHRDEFKIKDQIIQPLTKSFVKLSIVFRGKEIVFRDSMPLFSAPLKKVLEAYTEDLEKGETPLFDYINQVVIGEYEMRYSKIDVLGLGIALIKRLQYGLGSLTTASDAFKKFKEFVEIGKGSGAFATFYNPLPEDLERNMRGAYRGGFTYLNPKYAEQELHDIEVIDVNSMYPAQMYYKLLPYGEPRIVPNGEVKATTLHPLGIQKFSVDEAFIRDNYVPFLSKHNSFMASSVYESELTLEDSEEDKTFMLTLEEFELFKRSYDYTGMKLLGGYVFKARDDMFRDYIDHFWKLKCDSNETIKAIGKLFLNSLYGKFAEGYEKETINVDYDGRLTFEKGDVEIRECGYLPVGIFITSYARCFLLESIHTIGVDNFIYCDTDSIHHFRCEGEHHLELDPEKLGYWDKENELTRGYYIRAKRPVGTGHKI</sequence>
<feature type="domain" description="DNA-directed DNA polymerase family B mitochondria/virus" evidence="10">
    <location>
        <begin position="440"/>
        <end position="541"/>
    </location>
</feature>